<accession>A0ABD5Z5J7</accession>
<proteinExistence type="predicted"/>
<reference evidence="1 2" key="1">
    <citation type="journal article" date="2019" name="Int. J. Syst. Evol. Microbiol.">
        <title>The Global Catalogue of Microorganisms (GCM) 10K type strain sequencing project: providing services to taxonomists for standard genome sequencing and annotation.</title>
        <authorList>
            <consortium name="The Broad Institute Genomics Platform"/>
            <consortium name="The Broad Institute Genome Sequencing Center for Infectious Disease"/>
            <person name="Wu L."/>
            <person name="Ma J."/>
        </authorList>
    </citation>
    <scope>NUCLEOTIDE SEQUENCE [LARGE SCALE GENOMIC DNA]</scope>
    <source>
        <strain evidence="1 2">XZGYJ-43</strain>
    </source>
</reference>
<gene>
    <name evidence="1" type="ORF">ACFQJ9_13715</name>
</gene>
<evidence type="ECO:0000313" key="1">
    <source>
        <dbReference type="EMBL" id="MFC7200456.1"/>
    </source>
</evidence>
<evidence type="ECO:0000313" key="2">
    <source>
        <dbReference type="Proteomes" id="UP001596447"/>
    </source>
</evidence>
<comment type="caution">
    <text evidence="1">The sequence shown here is derived from an EMBL/GenBank/DDBJ whole genome shotgun (WGS) entry which is preliminary data.</text>
</comment>
<dbReference type="EMBL" id="JBHTAR010000011">
    <property type="protein sequence ID" value="MFC7200456.1"/>
    <property type="molecule type" value="Genomic_DNA"/>
</dbReference>
<organism evidence="1 2">
    <name type="scientific">Halospeciosus flavus</name>
    <dbReference type="NCBI Taxonomy" id="3032283"/>
    <lineage>
        <taxon>Archaea</taxon>
        <taxon>Methanobacteriati</taxon>
        <taxon>Methanobacteriota</taxon>
        <taxon>Stenosarchaea group</taxon>
        <taxon>Halobacteria</taxon>
        <taxon>Halobacteriales</taxon>
        <taxon>Halobacteriaceae</taxon>
        <taxon>Halospeciosus</taxon>
    </lineage>
</organism>
<protein>
    <submittedName>
        <fullName evidence="1">Uncharacterized protein</fullName>
    </submittedName>
</protein>
<dbReference type="RefSeq" id="WP_279527236.1">
    <property type="nucleotide sequence ID" value="NZ_CP122312.1"/>
</dbReference>
<dbReference type="Proteomes" id="UP001596447">
    <property type="component" value="Unassembled WGS sequence"/>
</dbReference>
<name>A0ABD5Z5J7_9EURY</name>
<keyword evidence="2" id="KW-1185">Reference proteome</keyword>
<dbReference type="AlphaFoldDB" id="A0ABD5Z5J7"/>
<dbReference type="PROSITE" id="PS51257">
    <property type="entry name" value="PROKAR_LIPOPROTEIN"/>
    <property type="match status" value="1"/>
</dbReference>
<sequence length="40" mass="4246">MRTETMAFLVGALLFVTPVPGTFVLGFAVMACSAAVWALR</sequence>